<dbReference type="EMBL" id="BLLK01000058">
    <property type="protein sequence ID" value="GFH57698.1"/>
    <property type="molecule type" value="Genomic_DNA"/>
</dbReference>
<feature type="region of interest" description="Disordered" evidence="1">
    <location>
        <begin position="221"/>
        <end position="241"/>
    </location>
</feature>
<evidence type="ECO:0000313" key="2">
    <source>
        <dbReference type="EMBL" id="GFH57698.1"/>
    </source>
</evidence>
<gene>
    <name evidence="2" type="ORF">CTEN210_14174</name>
</gene>
<accession>A0AAD3D4N0</accession>
<organism evidence="2 3">
    <name type="scientific">Chaetoceros tenuissimus</name>
    <dbReference type="NCBI Taxonomy" id="426638"/>
    <lineage>
        <taxon>Eukaryota</taxon>
        <taxon>Sar</taxon>
        <taxon>Stramenopiles</taxon>
        <taxon>Ochrophyta</taxon>
        <taxon>Bacillariophyta</taxon>
        <taxon>Coscinodiscophyceae</taxon>
        <taxon>Chaetocerotophycidae</taxon>
        <taxon>Chaetocerotales</taxon>
        <taxon>Chaetocerotaceae</taxon>
        <taxon>Chaetoceros</taxon>
    </lineage>
</organism>
<name>A0AAD3D4N0_9STRA</name>
<evidence type="ECO:0000313" key="3">
    <source>
        <dbReference type="Proteomes" id="UP001054902"/>
    </source>
</evidence>
<dbReference type="Proteomes" id="UP001054902">
    <property type="component" value="Unassembled WGS sequence"/>
</dbReference>
<keyword evidence="3" id="KW-1185">Reference proteome</keyword>
<sequence length="258" mass="29499">MTKVTRVICTHKPYFGFNDHELTSPESIEDESRFCELARREIEKLSQVYRVEERIILKYLLKIKSFTKENPTDPYENPENIIRLKASDEKLRGRTQNLNELIQNSLSKYERALKIYDDHNCTNIRETKMEEFRAECEFLDCAKLDAILVKLDQLGIADLPLCVKMNSDTSNSTGTTLEAMSALPTNISNLSTSTTLKFYRAHDSKVPSSGHISSVVHKQVLPNANANSDSGKKKTSKKDKSNLMNKLKVLLRLKLKKK</sequence>
<comment type="caution">
    <text evidence="2">The sequence shown here is derived from an EMBL/GenBank/DDBJ whole genome shotgun (WGS) entry which is preliminary data.</text>
</comment>
<dbReference type="AlphaFoldDB" id="A0AAD3D4N0"/>
<evidence type="ECO:0000256" key="1">
    <source>
        <dbReference type="SAM" id="MobiDB-lite"/>
    </source>
</evidence>
<protein>
    <submittedName>
        <fullName evidence="2">Uncharacterized protein</fullName>
    </submittedName>
</protein>
<proteinExistence type="predicted"/>
<reference evidence="2 3" key="1">
    <citation type="journal article" date="2021" name="Sci. Rep.">
        <title>The genome of the diatom Chaetoceros tenuissimus carries an ancient integrated fragment of an extant virus.</title>
        <authorList>
            <person name="Hongo Y."/>
            <person name="Kimura K."/>
            <person name="Takaki Y."/>
            <person name="Yoshida Y."/>
            <person name="Baba S."/>
            <person name="Kobayashi G."/>
            <person name="Nagasaki K."/>
            <person name="Hano T."/>
            <person name="Tomaru Y."/>
        </authorList>
    </citation>
    <scope>NUCLEOTIDE SEQUENCE [LARGE SCALE GENOMIC DNA]</scope>
    <source>
        <strain evidence="2 3">NIES-3715</strain>
    </source>
</reference>